<feature type="domain" description="Outer membrane protein beta-barrel" evidence="2">
    <location>
        <begin position="13"/>
        <end position="234"/>
    </location>
</feature>
<accession>A0A075GES0</accession>
<dbReference type="EMBL" id="KF900592">
    <property type="protein sequence ID" value="AIF00457.1"/>
    <property type="molecule type" value="Genomic_DNA"/>
</dbReference>
<name>A0A075GES0_9EURY</name>
<evidence type="ECO:0000256" key="1">
    <source>
        <dbReference type="ARBA" id="ARBA00022729"/>
    </source>
</evidence>
<organism evidence="3">
    <name type="scientific">uncultured marine group II/III euryarchaeote KM3_133_F10</name>
    <dbReference type="NCBI Taxonomy" id="1457864"/>
    <lineage>
        <taxon>Archaea</taxon>
        <taxon>Methanobacteriati</taxon>
        <taxon>Methanobacteriota</taxon>
        <taxon>environmental samples</taxon>
    </lineage>
</organism>
<proteinExistence type="predicted"/>
<dbReference type="InterPro" id="IPR011250">
    <property type="entry name" value="OMP/PagP_B-barrel"/>
</dbReference>
<reference evidence="3" key="1">
    <citation type="journal article" date="2014" name="Genome Biol. Evol.">
        <title>Pangenome evidence for extensive interdomain horizontal transfer affecting lineage core and shell genes in uncultured planktonic thaumarchaeota and euryarchaeota.</title>
        <authorList>
            <person name="Deschamps P."/>
            <person name="Zivanovic Y."/>
            <person name="Moreira D."/>
            <person name="Rodriguez-Valera F."/>
            <person name="Lopez-Garcia P."/>
        </authorList>
    </citation>
    <scope>NUCLEOTIDE SEQUENCE</scope>
</reference>
<dbReference type="InterPro" id="IPR027385">
    <property type="entry name" value="Beta-barrel_OMP"/>
</dbReference>
<dbReference type="Gene3D" id="2.40.160.20">
    <property type="match status" value="1"/>
</dbReference>
<dbReference type="AlphaFoldDB" id="A0A075GES0"/>
<dbReference type="Pfam" id="PF13505">
    <property type="entry name" value="OMP_b-brl"/>
    <property type="match status" value="1"/>
</dbReference>
<evidence type="ECO:0000313" key="3">
    <source>
        <dbReference type="EMBL" id="AIF00457.1"/>
    </source>
</evidence>
<dbReference type="SUPFAM" id="SSF56925">
    <property type="entry name" value="OMPA-like"/>
    <property type="match status" value="1"/>
</dbReference>
<keyword evidence="1" id="KW-0732">Signal</keyword>
<protein>
    <recommendedName>
        <fullName evidence="2">Outer membrane protein beta-barrel domain-containing protein</fullName>
    </recommendedName>
</protein>
<sequence length="234" mass="24786">MEVGFMKKISKFLIATLSAIALSAGTAFAFQGLSIGIVGNAADFDTDGHERIGASEKKTAGSASKSVDFPSFFVEYTAGDVGAASLTIGFEHIPGEASLGAKSRTDDNTVDDDDGTYTAKAEVEDHSTLYIEPGYQIDDMFGVYAKGGISQVTVNSLESIAQGDDSSTYGNEDIFGYMYGIGLRANHESGLFLKLEGTQTIYETVKLNSTTGNANSIRADIEQTALKLALGYNF</sequence>
<evidence type="ECO:0000259" key="2">
    <source>
        <dbReference type="Pfam" id="PF13505"/>
    </source>
</evidence>